<dbReference type="Gene3D" id="2.40.160.160">
    <property type="entry name" value="Inverse autotransporter, beta-domain"/>
    <property type="match status" value="1"/>
</dbReference>
<protein>
    <submittedName>
        <fullName evidence="2">Invasin beta-domain of outer membrane</fullName>
    </submittedName>
</protein>
<evidence type="ECO:0000313" key="2">
    <source>
        <dbReference type="EMBL" id="SMP73898.1"/>
    </source>
</evidence>
<dbReference type="EMBL" id="FXUG01000017">
    <property type="protein sequence ID" value="SMP73898.1"/>
    <property type="molecule type" value="Genomic_DNA"/>
</dbReference>
<proteinExistence type="predicted"/>
<keyword evidence="3" id="KW-1185">Reference proteome</keyword>
<comment type="caution">
    <text evidence="2">The sequence shown here is derived from an EMBL/GenBank/DDBJ whole genome shotgun (WGS) entry which is preliminary data.</text>
</comment>
<name>A0ABY1QKU4_9BACT</name>
<gene>
    <name evidence="2" type="ORF">SAMN06265222_11742</name>
</gene>
<accession>A0ABY1QKU4</accession>
<sequence>MWGVLVSGFASGGELVPRVGWRSLSARSGVDESYSDIYGFVPWGNTNAMAFVDARCLLDDSGDSAGSSLGLGVRGRIANKTVWGLNLFTDHRRTSLASYHQLGFGFELLLNSIETRSNVYLPIGSRRNEIATSVSSLVGDGSPKLEFSQNYLILGRLRNQTADVEQALAGFDFEVGTNLLNDWYFAGDQNALATKAYVGVYGFENPGMENTMGASARVASQAMSCC</sequence>
<dbReference type="InterPro" id="IPR024519">
    <property type="entry name" value="IAT_beta"/>
</dbReference>
<dbReference type="Pfam" id="PF11924">
    <property type="entry name" value="IAT_beta"/>
    <property type="match status" value="1"/>
</dbReference>
<dbReference type="InterPro" id="IPR038177">
    <property type="entry name" value="IAT_beta_sf"/>
</dbReference>
<organism evidence="2 3">
    <name type="scientific">Neorhodopirellula lusitana</name>
    <dbReference type="NCBI Taxonomy" id="445327"/>
    <lineage>
        <taxon>Bacteria</taxon>
        <taxon>Pseudomonadati</taxon>
        <taxon>Planctomycetota</taxon>
        <taxon>Planctomycetia</taxon>
        <taxon>Pirellulales</taxon>
        <taxon>Pirellulaceae</taxon>
        <taxon>Neorhodopirellula</taxon>
    </lineage>
</organism>
<evidence type="ECO:0000313" key="3">
    <source>
        <dbReference type="Proteomes" id="UP001158067"/>
    </source>
</evidence>
<dbReference type="Proteomes" id="UP001158067">
    <property type="component" value="Unassembled WGS sequence"/>
</dbReference>
<feature type="domain" description="Inverse autotransporter beta-domain" evidence="1">
    <location>
        <begin position="34"/>
        <end position="176"/>
    </location>
</feature>
<evidence type="ECO:0000259" key="1">
    <source>
        <dbReference type="Pfam" id="PF11924"/>
    </source>
</evidence>
<reference evidence="2 3" key="1">
    <citation type="submission" date="2017-05" db="EMBL/GenBank/DDBJ databases">
        <authorList>
            <person name="Varghese N."/>
            <person name="Submissions S."/>
        </authorList>
    </citation>
    <scope>NUCLEOTIDE SEQUENCE [LARGE SCALE GENOMIC DNA]</scope>
    <source>
        <strain evidence="2 3">DSM 25457</strain>
    </source>
</reference>